<comment type="caution">
    <text evidence="3">The sequence shown here is derived from an EMBL/GenBank/DDBJ whole genome shotgun (WGS) entry which is preliminary data.</text>
</comment>
<sequence length="681" mass="77809">MVELTRRSTIYLCPRVSERKRRLLSKITTKMEREEKKKQQEEEELLVVKLKQGVLVGKRGGTCTTPSPTWKIGLAQSDGSLLQDFPFSSNSASLSVRKLGANLWEFQPQVKEVVNMSKIGPLPQNHKDKSKLHRQTAVPPDSPPQQPTSTSSLGRDIAASLRQHHHHLIAKNGGAQSLESPASYCSSMEMAPFRPVETPTSSKDLKGRSGKSSYSLKTSAELLKILNRIWSLEEQQASNMSLVKALRKEVDHSQRRVKELQEEKKRDREELNDLMMLIDDYRIGRKNNKHNRAEEAVKTLTDELQDERKLRKHSENLHRKLARDLAEVKSSFSTALKELEREREARSMLEELCDEFSFGIKEYDEEVRFLKSKVRKDQILTEEKDGLIIHISEAWLDERMQMKQSQRRQDPAEKKTIVDKLRSEIQTFLKARQSSDYGNNVLNLKEDKESSLCRHSLESFHLNNPASAPRVEKEDDDSFDNVIHASESNRGLSGKHDGINQHEEFIPNIHVEKMKDPQTKIGTQLSKDPDVTSSRIQPEEKVFEAMVIEETTVEGNDSCVLKKRVMKQRKFRKKKNSLMRSGSSLLNNLLKDHSLPYEAKTLSNDDKHMEQSFNPTTFTGPSSPVQKWTSKVTAPDREVIESSSKLPLGVKENTLKAKLLEARLENQQLQPRAIKGLSEVS</sequence>
<evidence type="ECO:0000256" key="1">
    <source>
        <dbReference type="SAM" id="Coils"/>
    </source>
</evidence>
<feature type="region of interest" description="Disordered" evidence="2">
    <location>
        <begin position="615"/>
        <end position="636"/>
    </location>
</feature>
<evidence type="ECO:0000313" key="3">
    <source>
        <dbReference type="EMBL" id="KAK4738863.1"/>
    </source>
</evidence>
<evidence type="ECO:0000256" key="2">
    <source>
        <dbReference type="SAM" id="MobiDB-lite"/>
    </source>
</evidence>
<dbReference type="PANTHER" id="PTHR31071">
    <property type="entry name" value="GB|AAF24581.1"/>
    <property type="match status" value="1"/>
</dbReference>
<dbReference type="Proteomes" id="UP001311915">
    <property type="component" value="Unassembled WGS sequence"/>
</dbReference>
<dbReference type="PANTHER" id="PTHR31071:SF54">
    <property type="match status" value="1"/>
</dbReference>
<feature type="coiled-coil region" evidence="1">
    <location>
        <begin position="243"/>
        <end position="342"/>
    </location>
</feature>
<dbReference type="AlphaFoldDB" id="A0AAV9MLK2"/>
<accession>A0AAV9MLK2</accession>
<feature type="compositionally biased region" description="Polar residues" evidence="2">
    <location>
        <begin position="615"/>
        <end position="632"/>
    </location>
</feature>
<dbReference type="InterPro" id="IPR043424">
    <property type="entry name" value="BLT-like"/>
</dbReference>
<protein>
    <submittedName>
        <fullName evidence="3">Uncharacterized protein</fullName>
    </submittedName>
</protein>
<feature type="coiled-coil region" evidence="1">
    <location>
        <begin position="24"/>
        <end position="51"/>
    </location>
</feature>
<proteinExistence type="predicted"/>
<name>A0AAV9MLK2_9SOLN</name>
<feature type="region of interest" description="Disordered" evidence="2">
    <location>
        <begin position="119"/>
        <end position="153"/>
    </location>
</feature>
<gene>
    <name evidence="3" type="ORF">R3W88_002560</name>
</gene>
<evidence type="ECO:0000313" key="4">
    <source>
        <dbReference type="Proteomes" id="UP001311915"/>
    </source>
</evidence>
<keyword evidence="4" id="KW-1185">Reference proteome</keyword>
<organism evidence="3 4">
    <name type="scientific">Solanum pinnatisectum</name>
    <name type="common">tansyleaf nightshade</name>
    <dbReference type="NCBI Taxonomy" id="50273"/>
    <lineage>
        <taxon>Eukaryota</taxon>
        <taxon>Viridiplantae</taxon>
        <taxon>Streptophyta</taxon>
        <taxon>Embryophyta</taxon>
        <taxon>Tracheophyta</taxon>
        <taxon>Spermatophyta</taxon>
        <taxon>Magnoliopsida</taxon>
        <taxon>eudicotyledons</taxon>
        <taxon>Gunneridae</taxon>
        <taxon>Pentapetalae</taxon>
        <taxon>asterids</taxon>
        <taxon>lamiids</taxon>
        <taxon>Solanales</taxon>
        <taxon>Solanaceae</taxon>
        <taxon>Solanoideae</taxon>
        <taxon>Solaneae</taxon>
        <taxon>Solanum</taxon>
    </lineage>
</organism>
<keyword evidence="1" id="KW-0175">Coiled coil</keyword>
<reference evidence="3 4" key="1">
    <citation type="submission" date="2023-10" db="EMBL/GenBank/DDBJ databases">
        <title>Genome-Wide Identification Analysis in wild type Solanum Pinnatisectum Reveals Some Genes Defensing Phytophthora Infestans.</title>
        <authorList>
            <person name="Sun C."/>
        </authorList>
    </citation>
    <scope>NUCLEOTIDE SEQUENCE [LARGE SCALE GENOMIC DNA]</scope>
    <source>
        <strain evidence="3">LQN</strain>
        <tissue evidence="3">Leaf</tissue>
    </source>
</reference>
<dbReference type="EMBL" id="JAWPEI010000001">
    <property type="protein sequence ID" value="KAK4738863.1"/>
    <property type="molecule type" value="Genomic_DNA"/>
</dbReference>